<dbReference type="PIRSF" id="PIRSF039032">
    <property type="entry name" value="HigB-2"/>
    <property type="match status" value="1"/>
</dbReference>
<keyword evidence="2" id="KW-1185">Reference proteome</keyword>
<reference evidence="1 2" key="1">
    <citation type="submission" date="2018-10" db="EMBL/GenBank/DDBJ databases">
        <title>Genomic Encyclopedia of Type Strains, Phase IV (KMG-IV): sequencing the most valuable type-strain genomes for metagenomic binning, comparative biology and taxonomic classification.</title>
        <authorList>
            <person name="Goeker M."/>
        </authorList>
    </citation>
    <scope>NUCLEOTIDE SEQUENCE [LARGE SCALE GENOMIC DNA]</scope>
    <source>
        <strain evidence="1 2">DSM 5079</strain>
    </source>
</reference>
<dbReference type="GeneID" id="66903994"/>
<name>A0ABX9S353_9ENTR</name>
<dbReference type="InterPro" id="IPR009387">
    <property type="entry name" value="HigB-2"/>
</dbReference>
<evidence type="ECO:0008006" key="3">
    <source>
        <dbReference type="Google" id="ProtNLM"/>
    </source>
</evidence>
<gene>
    <name evidence="1" type="ORF">C7387_1969</name>
</gene>
<protein>
    <recommendedName>
        <fullName evidence="3">Toxin</fullName>
    </recommendedName>
</protein>
<dbReference type="Proteomes" id="UP000267341">
    <property type="component" value="Unassembled WGS sequence"/>
</dbReference>
<dbReference type="RefSeq" id="WP_120816576.1">
    <property type="nucleotide sequence ID" value="NZ_RBIZ01000003.1"/>
</dbReference>
<proteinExistence type="predicted"/>
<organism evidence="1 2">
    <name type="scientific">Yokenella regensburgei</name>
    <dbReference type="NCBI Taxonomy" id="158877"/>
    <lineage>
        <taxon>Bacteria</taxon>
        <taxon>Pseudomonadati</taxon>
        <taxon>Pseudomonadota</taxon>
        <taxon>Gammaproteobacteria</taxon>
        <taxon>Enterobacterales</taxon>
        <taxon>Enterobacteriaceae</taxon>
        <taxon>Yokenella</taxon>
    </lineage>
</organism>
<accession>A0ABX9S353</accession>
<dbReference type="EMBL" id="RBIZ01000003">
    <property type="protein sequence ID" value="RKR65245.1"/>
    <property type="molecule type" value="Genomic_DNA"/>
</dbReference>
<evidence type="ECO:0000313" key="2">
    <source>
        <dbReference type="Proteomes" id="UP000267341"/>
    </source>
</evidence>
<sequence>MDAIFVELPSFERSRALYLSDERFRELQIVLLQNPHAGEVIQHTGGLRKLRFKDVMRGKGTQGGLRIIYYWWQQRMQFLLFTLYNKNEMTDLTKEQCQVLAQLLRQRVRGL</sequence>
<comment type="caution">
    <text evidence="1">The sequence shown here is derived from an EMBL/GenBank/DDBJ whole genome shotgun (WGS) entry which is preliminary data.</text>
</comment>
<evidence type="ECO:0000313" key="1">
    <source>
        <dbReference type="EMBL" id="RKR65245.1"/>
    </source>
</evidence>